<dbReference type="InterPro" id="IPR052514">
    <property type="entry name" value="SAM-dependent_MTase"/>
</dbReference>
<dbReference type="SUPFAM" id="SSF53335">
    <property type="entry name" value="S-adenosyl-L-methionine-dependent methyltransferases"/>
    <property type="match status" value="1"/>
</dbReference>
<evidence type="ECO:0000313" key="2">
    <source>
        <dbReference type="EMBL" id="PXW56312.1"/>
    </source>
</evidence>
<feature type="domain" description="Methyltransferase FkbM" evidence="1">
    <location>
        <begin position="83"/>
        <end position="193"/>
    </location>
</feature>
<organism evidence="2 3">
    <name type="scientific">Chelatococcus asaccharovorans</name>
    <dbReference type="NCBI Taxonomy" id="28210"/>
    <lineage>
        <taxon>Bacteria</taxon>
        <taxon>Pseudomonadati</taxon>
        <taxon>Pseudomonadota</taxon>
        <taxon>Alphaproteobacteria</taxon>
        <taxon>Hyphomicrobiales</taxon>
        <taxon>Chelatococcaceae</taxon>
        <taxon>Chelatococcus</taxon>
    </lineage>
</organism>
<dbReference type="Gene3D" id="3.40.50.150">
    <property type="entry name" value="Vaccinia Virus protein VP39"/>
    <property type="match status" value="1"/>
</dbReference>
<comment type="caution">
    <text evidence="2">The sequence shown here is derived from an EMBL/GenBank/DDBJ whole genome shotgun (WGS) entry which is preliminary data.</text>
</comment>
<dbReference type="Proteomes" id="UP000248021">
    <property type="component" value="Unassembled WGS sequence"/>
</dbReference>
<dbReference type="InterPro" id="IPR006342">
    <property type="entry name" value="FkbM_mtfrase"/>
</dbReference>
<reference evidence="2 3" key="1">
    <citation type="submission" date="2018-05" db="EMBL/GenBank/DDBJ databases">
        <title>Genomic Encyclopedia of Type Strains, Phase IV (KMG-IV): sequencing the most valuable type-strain genomes for metagenomic binning, comparative biology and taxonomic classification.</title>
        <authorList>
            <person name="Goeker M."/>
        </authorList>
    </citation>
    <scope>NUCLEOTIDE SEQUENCE [LARGE SCALE GENOMIC DNA]</scope>
    <source>
        <strain evidence="2 3">DSM 6462</strain>
    </source>
</reference>
<name>A0A2V3UCW2_9HYPH</name>
<keyword evidence="2" id="KW-0808">Transferase</keyword>
<dbReference type="Pfam" id="PF05050">
    <property type="entry name" value="Methyltransf_21"/>
    <property type="match status" value="1"/>
</dbReference>
<evidence type="ECO:0000259" key="1">
    <source>
        <dbReference type="Pfam" id="PF05050"/>
    </source>
</evidence>
<dbReference type="EMBL" id="QJJK01000008">
    <property type="protein sequence ID" value="PXW56312.1"/>
    <property type="molecule type" value="Genomic_DNA"/>
</dbReference>
<dbReference type="GO" id="GO:0032259">
    <property type="term" value="P:methylation"/>
    <property type="evidence" value="ECO:0007669"/>
    <property type="project" value="UniProtKB-KW"/>
</dbReference>
<accession>A0A2V3UCW2</accession>
<dbReference type="AlphaFoldDB" id="A0A2V3UCW2"/>
<sequence>MTAVGHDGRSAMTQATTPPVAARTVSLGGHPVTIADDYPTFWARVDAGSWEPGTLQTQAGLITAETLFIDLGAWIGPTSLHAAACGARVIAVEADPAAAAVLRNNIAANPRLAPRISVIERAVAATSAPVTFGARRKPGDSMASMLLADTAAVTWTSQAVTPAELAGLIAPGERPVIKIDLEGAEYGVLPALGPLVAHPQTAVLVSFHPGILAEARLGADRLSLERAALEPFSGWLARSVGNHGLGQAIAVDDLTADPEWGQQDQWLLSRGSPSR</sequence>
<gene>
    <name evidence="2" type="ORF">C7450_10861</name>
</gene>
<keyword evidence="2" id="KW-0489">Methyltransferase</keyword>
<evidence type="ECO:0000313" key="3">
    <source>
        <dbReference type="Proteomes" id="UP000248021"/>
    </source>
</evidence>
<dbReference type="GO" id="GO:0008168">
    <property type="term" value="F:methyltransferase activity"/>
    <property type="evidence" value="ECO:0007669"/>
    <property type="project" value="UniProtKB-KW"/>
</dbReference>
<proteinExistence type="predicted"/>
<protein>
    <submittedName>
        <fullName evidence="2">FkbM family methyltransferase</fullName>
    </submittedName>
</protein>
<dbReference type="NCBIfam" id="TIGR01444">
    <property type="entry name" value="fkbM_fam"/>
    <property type="match status" value="1"/>
</dbReference>
<dbReference type="PANTHER" id="PTHR34203">
    <property type="entry name" value="METHYLTRANSFERASE, FKBM FAMILY PROTEIN"/>
    <property type="match status" value="1"/>
</dbReference>
<dbReference type="InterPro" id="IPR029063">
    <property type="entry name" value="SAM-dependent_MTases_sf"/>
</dbReference>
<dbReference type="PANTHER" id="PTHR34203:SF15">
    <property type="entry name" value="SLL1173 PROTEIN"/>
    <property type="match status" value="1"/>
</dbReference>
<dbReference type="OrthoDB" id="4104638at2"/>
<keyword evidence="3" id="KW-1185">Reference proteome</keyword>